<name>A0ABV2GNZ3_9HYPH</name>
<keyword evidence="2" id="KW-0479">Metal-binding</keyword>
<sequence length="292" mass="31165">MSFEFGGQRGLGVERAGQLRGLTAGSSGHTVDLGQLIAAGPEELLRVGRQLADGPEFDPDAVTFLPPLARPPKIICVGLNYADHTKESPYEQPDYPTLFARFATTLVGHNQPIVRPLASTSLDFEGEMVVVIGRGGRHIPKARAHDHVVGYSIFNEGSVREYQFKSPQWTVGKNFDSTGGFGPALVTADEVPAGGKGLRLETRLNGATVQSANTDDMLFDVATLIETISEAITLEPGDLIVSGTPAGIGWARNPRLLMKDGDRCEVSIEGLGRLVNPVCDEVRTEGMTGKAA</sequence>
<proteinExistence type="inferred from homology"/>
<accession>A0ABV2GNZ3</accession>
<reference evidence="4 5" key="1">
    <citation type="submission" date="2024-06" db="EMBL/GenBank/DDBJ databases">
        <title>Genomic Encyclopedia of Type Strains, Phase IV (KMG-IV): sequencing the most valuable type-strain genomes for metagenomic binning, comparative biology and taxonomic classification.</title>
        <authorList>
            <person name="Goeker M."/>
        </authorList>
    </citation>
    <scope>NUCLEOTIDE SEQUENCE [LARGE SCALE GENOMIC DNA]</scope>
    <source>
        <strain evidence="4 5">DSM 100022</strain>
    </source>
</reference>
<dbReference type="Gene3D" id="3.90.850.10">
    <property type="entry name" value="Fumarylacetoacetase-like, C-terminal domain"/>
    <property type="match status" value="1"/>
</dbReference>
<evidence type="ECO:0000313" key="5">
    <source>
        <dbReference type="Proteomes" id="UP001549204"/>
    </source>
</evidence>
<evidence type="ECO:0000259" key="3">
    <source>
        <dbReference type="Pfam" id="PF01557"/>
    </source>
</evidence>
<dbReference type="InterPro" id="IPR036663">
    <property type="entry name" value="Fumarylacetoacetase_C_sf"/>
</dbReference>
<dbReference type="Pfam" id="PF01557">
    <property type="entry name" value="FAA_hydrolase"/>
    <property type="match status" value="1"/>
</dbReference>
<dbReference type="EMBL" id="JBEPMC010000004">
    <property type="protein sequence ID" value="MET3579787.1"/>
    <property type="molecule type" value="Genomic_DNA"/>
</dbReference>
<evidence type="ECO:0000256" key="2">
    <source>
        <dbReference type="ARBA" id="ARBA00022723"/>
    </source>
</evidence>
<dbReference type="InterPro" id="IPR051121">
    <property type="entry name" value="FAH"/>
</dbReference>
<gene>
    <name evidence="4" type="ORF">ABID19_002818</name>
</gene>
<dbReference type="SUPFAM" id="SSF56529">
    <property type="entry name" value="FAH"/>
    <property type="match status" value="1"/>
</dbReference>
<dbReference type="Proteomes" id="UP001549204">
    <property type="component" value="Unassembled WGS sequence"/>
</dbReference>
<feature type="domain" description="Fumarylacetoacetase-like C-terminal" evidence="3">
    <location>
        <begin position="73"/>
        <end position="278"/>
    </location>
</feature>
<comment type="similarity">
    <text evidence="1">Belongs to the FAH family.</text>
</comment>
<comment type="caution">
    <text evidence="4">The sequence shown here is derived from an EMBL/GenBank/DDBJ whole genome shotgun (WGS) entry which is preliminary data.</text>
</comment>
<evidence type="ECO:0000256" key="1">
    <source>
        <dbReference type="ARBA" id="ARBA00010211"/>
    </source>
</evidence>
<protein>
    <submittedName>
        <fullName evidence="4">2-keto-4-pentenoate hydratase/2-oxohepta-3-ene-1,7-dioic acid hydratase in catechol pathway</fullName>
    </submittedName>
</protein>
<dbReference type="PANTHER" id="PTHR42796">
    <property type="entry name" value="FUMARYLACETOACETATE HYDROLASE DOMAIN-CONTAINING PROTEIN 2A-RELATED"/>
    <property type="match status" value="1"/>
</dbReference>
<evidence type="ECO:0000313" key="4">
    <source>
        <dbReference type="EMBL" id="MET3579787.1"/>
    </source>
</evidence>
<dbReference type="InterPro" id="IPR011234">
    <property type="entry name" value="Fumarylacetoacetase-like_C"/>
</dbReference>
<dbReference type="PANTHER" id="PTHR42796:SF4">
    <property type="entry name" value="FUMARYLACETOACETATE HYDROLASE DOMAIN-CONTAINING PROTEIN 2A"/>
    <property type="match status" value="1"/>
</dbReference>
<keyword evidence="5" id="KW-1185">Reference proteome</keyword>
<organism evidence="4 5">
    <name type="scientific">Mesorhizobium robiniae</name>
    <dbReference type="NCBI Taxonomy" id="559315"/>
    <lineage>
        <taxon>Bacteria</taxon>
        <taxon>Pseudomonadati</taxon>
        <taxon>Pseudomonadota</taxon>
        <taxon>Alphaproteobacteria</taxon>
        <taxon>Hyphomicrobiales</taxon>
        <taxon>Phyllobacteriaceae</taxon>
        <taxon>Mesorhizobium</taxon>
    </lineage>
</organism>